<gene>
    <name evidence="1" type="ORF">CPLFYP93_02426</name>
</gene>
<dbReference type="AlphaFoldDB" id="A0A6N3F7B5"/>
<evidence type="ECO:0000313" key="1">
    <source>
        <dbReference type="EMBL" id="VYU47974.1"/>
    </source>
</evidence>
<proteinExistence type="predicted"/>
<sequence>MVINTNMEKEDLLNQLRFVLGAYFTEEQLNDTADCIADSGMVKLEILRDIDVSHCEALYLRNIVEDCEKEINTLEDTVIEMIGNNFIPGYQFGNRRVRGGKLEYQFGTINERPVYNGESTLVYKMTECKLHGKAYKRKRLFALLGGNNSGDISR</sequence>
<organism evidence="1">
    <name type="scientific">Clostridium paraputrificum</name>
    <dbReference type="NCBI Taxonomy" id="29363"/>
    <lineage>
        <taxon>Bacteria</taxon>
        <taxon>Bacillati</taxon>
        <taxon>Bacillota</taxon>
        <taxon>Clostridia</taxon>
        <taxon>Eubacteriales</taxon>
        <taxon>Clostridiaceae</taxon>
        <taxon>Clostridium</taxon>
    </lineage>
</organism>
<accession>A0A6N3F7B5</accession>
<dbReference type="EMBL" id="CACRTV010000057">
    <property type="protein sequence ID" value="VYU47974.1"/>
    <property type="molecule type" value="Genomic_DNA"/>
</dbReference>
<protein>
    <submittedName>
        <fullName evidence="1">Uncharacterized protein</fullName>
    </submittedName>
</protein>
<name>A0A6N3F7B5_9CLOT</name>
<reference evidence="1" key="1">
    <citation type="submission" date="2019-11" db="EMBL/GenBank/DDBJ databases">
        <authorList>
            <person name="Feng L."/>
        </authorList>
    </citation>
    <scope>NUCLEOTIDE SEQUENCE</scope>
    <source>
        <strain evidence="1">CParaputrificumLFYP93</strain>
    </source>
</reference>
<dbReference type="RefSeq" id="WP_156561791.1">
    <property type="nucleotide sequence ID" value="NZ_CACRTV010000057.1"/>
</dbReference>